<feature type="compositionally biased region" description="Basic and acidic residues" evidence="1">
    <location>
        <begin position="355"/>
        <end position="370"/>
    </location>
</feature>
<dbReference type="EMBL" id="JARHTQ010000001">
    <property type="protein sequence ID" value="MDF2254549.1"/>
    <property type="molecule type" value="Genomic_DNA"/>
</dbReference>
<comment type="caution">
    <text evidence="2">The sequence shown here is derived from an EMBL/GenBank/DDBJ whole genome shotgun (WGS) entry which is preliminary data.</text>
</comment>
<name>A0ABT5YSL8_9ACTN</name>
<proteinExistence type="predicted"/>
<gene>
    <name evidence="2" type="ORF">P2L57_02010</name>
</gene>
<evidence type="ECO:0000313" key="2">
    <source>
        <dbReference type="EMBL" id="MDF2254549.1"/>
    </source>
</evidence>
<dbReference type="Proteomes" id="UP001220022">
    <property type="component" value="Unassembled WGS sequence"/>
</dbReference>
<evidence type="ECO:0000256" key="1">
    <source>
        <dbReference type="SAM" id="MobiDB-lite"/>
    </source>
</evidence>
<dbReference type="RefSeq" id="WP_275807120.1">
    <property type="nucleotide sequence ID" value="NZ_BAAANM010000005.1"/>
</dbReference>
<keyword evidence="3" id="KW-1185">Reference proteome</keyword>
<organism evidence="2 3">
    <name type="scientific">Streptantibioticus ferralitis</name>
    <dbReference type="NCBI Taxonomy" id="236510"/>
    <lineage>
        <taxon>Bacteria</taxon>
        <taxon>Bacillati</taxon>
        <taxon>Actinomycetota</taxon>
        <taxon>Actinomycetes</taxon>
        <taxon>Kitasatosporales</taxon>
        <taxon>Streptomycetaceae</taxon>
        <taxon>Streptantibioticus</taxon>
    </lineage>
</organism>
<protein>
    <recommendedName>
        <fullName evidence="4">TniQ protein</fullName>
    </recommendedName>
</protein>
<feature type="region of interest" description="Disordered" evidence="1">
    <location>
        <begin position="355"/>
        <end position="399"/>
    </location>
</feature>
<feature type="region of interest" description="Disordered" evidence="1">
    <location>
        <begin position="281"/>
        <end position="304"/>
    </location>
</feature>
<accession>A0ABT5YSL8</accession>
<sequence length="399" mass="44766">MRMRRLPDPAPPARHEIPASYISRLATLHGLDINDLWVQVTEREESGGLRRVVIPERLAALTGRSLHDLAGALPELRDPPPDWAMFRHQPQTGCQLCDAKHPGGKVTRLLPHHRYVCTRHRRWIGPPDIDRPAADLGEIPAVVHAQQQHLRILRQHGWAATYDAVLTAFTFCGHIWSGVSPPQDPGHVWHTWDARARVLVPPGEEWSTFSTSKLFAAVYPEAVRLAAMIASPFWRHLASGTPGERRQFDREISRRVSYSYDNTPEYGDAIAHWAHADSWRPPAQPRANYSPSRTKGALSPIHGGSIRRHENSALWFGRTRKAGSTLLHHSHVKPVLLRPWRPDYEQIKGAIWHSTRTDADLQSETARERAAQGSPTSLPLPPQRSSPPAVSDGARPSAR</sequence>
<reference evidence="2 3" key="1">
    <citation type="submission" date="2023-03" db="EMBL/GenBank/DDBJ databases">
        <title>Draft genome sequence of type strain Streptomyces ferralitis JCM 14344.</title>
        <authorList>
            <person name="Klaysubun C."/>
            <person name="Duangmal K."/>
        </authorList>
    </citation>
    <scope>NUCLEOTIDE SEQUENCE [LARGE SCALE GENOMIC DNA]</scope>
    <source>
        <strain evidence="2 3">JCM 14344</strain>
    </source>
</reference>
<evidence type="ECO:0008006" key="4">
    <source>
        <dbReference type="Google" id="ProtNLM"/>
    </source>
</evidence>
<evidence type="ECO:0000313" key="3">
    <source>
        <dbReference type="Proteomes" id="UP001220022"/>
    </source>
</evidence>